<keyword evidence="7 10" id="KW-0808">Transferase</keyword>
<keyword evidence="5 10" id="KW-0321">Glycogen metabolism</keyword>
<dbReference type="CDD" id="cd02855">
    <property type="entry name" value="E_set_GBE_prok_N"/>
    <property type="match status" value="1"/>
</dbReference>
<dbReference type="NCBIfam" id="TIGR01515">
    <property type="entry name" value="branching_enzym"/>
    <property type="match status" value="1"/>
</dbReference>
<evidence type="ECO:0000256" key="4">
    <source>
        <dbReference type="ARBA" id="ARBA00009000"/>
    </source>
</evidence>
<dbReference type="Pfam" id="PF02806">
    <property type="entry name" value="Alpha-amylase_C"/>
    <property type="match status" value="1"/>
</dbReference>
<dbReference type="Pfam" id="PF00128">
    <property type="entry name" value="Alpha-amylase"/>
    <property type="match status" value="1"/>
</dbReference>
<organism evidence="13 14">
    <name type="scientific">Aerococcus sanguinicola</name>
    <dbReference type="NCBI Taxonomy" id="119206"/>
    <lineage>
        <taxon>Bacteria</taxon>
        <taxon>Bacillati</taxon>
        <taxon>Bacillota</taxon>
        <taxon>Bacilli</taxon>
        <taxon>Lactobacillales</taxon>
        <taxon>Aerococcaceae</taxon>
        <taxon>Aerococcus</taxon>
    </lineage>
</organism>
<dbReference type="KEGG" id="asan:AWM72_00385"/>
<comment type="subunit">
    <text evidence="10">Monomer.</text>
</comment>
<evidence type="ECO:0000256" key="2">
    <source>
        <dbReference type="ARBA" id="ARBA00002953"/>
    </source>
</evidence>
<evidence type="ECO:0000256" key="7">
    <source>
        <dbReference type="ARBA" id="ARBA00022679"/>
    </source>
</evidence>
<protein>
    <recommendedName>
        <fullName evidence="10">1,4-alpha-glucan branching enzyme GlgB</fullName>
        <ecNumber evidence="10">2.4.1.18</ecNumber>
    </recommendedName>
    <alternativeName>
        <fullName evidence="10">1,4-alpha-D-glucan:1,4-alpha-D-glucan 6-glucosyl-transferase</fullName>
    </alternativeName>
    <alternativeName>
        <fullName evidence="10">Alpha-(1-&gt;4)-glucan branching enzyme</fullName>
    </alternativeName>
    <alternativeName>
        <fullName evidence="10">Glycogen branching enzyme</fullName>
        <shortName evidence="10">BE</shortName>
    </alternativeName>
</protein>
<dbReference type="GO" id="GO:0005829">
    <property type="term" value="C:cytosol"/>
    <property type="evidence" value="ECO:0007669"/>
    <property type="project" value="TreeGrafter"/>
</dbReference>
<dbReference type="InterPro" id="IPR014756">
    <property type="entry name" value="Ig_E-set"/>
</dbReference>
<dbReference type="UniPathway" id="UPA00164"/>
<dbReference type="GO" id="GO:0043169">
    <property type="term" value="F:cation binding"/>
    <property type="evidence" value="ECO:0007669"/>
    <property type="project" value="InterPro"/>
</dbReference>
<dbReference type="HAMAP" id="MF_00685">
    <property type="entry name" value="GlgB"/>
    <property type="match status" value="1"/>
</dbReference>
<dbReference type="GO" id="GO:0005978">
    <property type="term" value="P:glycogen biosynthetic process"/>
    <property type="evidence" value="ECO:0007669"/>
    <property type="project" value="UniProtKB-UniRule"/>
</dbReference>
<dbReference type="GeneID" id="92902530"/>
<dbReference type="InterPro" id="IPR037439">
    <property type="entry name" value="Branching_enzy"/>
</dbReference>
<dbReference type="SUPFAM" id="SSF51011">
    <property type="entry name" value="Glycosyl hydrolase domain"/>
    <property type="match status" value="1"/>
</dbReference>
<dbReference type="GO" id="GO:0003844">
    <property type="term" value="F:1,4-alpha-glucan branching enzyme activity"/>
    <property type="evidence" value="ECO:0007669"/>
    <property type="project" value="UniProtKB-UniRule"/>
</dbReference>
<dbReference type="Proteomes" id="UP000069912">
    <property type="component" value="Chromosome"/>
</dbReference>
<dbReference type="PANTHER" id="PTHR43651:SF3">
    <property type="entry name" value="1,4-ALPHA-GLUCAN-BRANCHING ENZYME"/>
    <property type="match status" value="1"/>
</dbReference>
<comment type="catalytic activity">
    <reaction evidence="1 10">
        <text>Transfers a segment of a (1-&gt;4)-alpha-D-glucan chain to a primary hydroxy group in a similar glucan chain.</text>
        <dbReference type="EC" id="2.4.1.18"/>
    </reaction>
</comment>
<dbReference type="InterPro" id="IPR006407">
    <property type="entry name" value="GlgB"/>
</dbReference>
<evidence type="ECO:0000256" key="6">
    <source>
        <dbReference type="ARBA" id="ARBA00022676"/>
    </source>
</evidence>
<evidence type="ECO:0000256" key="8">
    <source>
        <dbReference type="ARBA" id="ARBA00023056"/>
    </source>
</evidence>
<evidence type="ECO:0000313" key="13">
    <source>
        <dbReference type="EMBL" id="AMB93334.1"/>
    </source>
</evidence>
<name>A0A0X8F9Y3_9LACT</name>
<dbReference type="SMART" id="SM00642">
    <property type="entry name" value="Aamy"/>
    <property type="match status" value="1"/>
</dbReference>
<evidence type="ECO:0000256" key="11">
    <source>
        <dbReference type="PIRSR" id="PIRSR000463-1"/>
    </source>
</evidence>
<evidence type="ECO:0000256" key="9">
    <source>
        <dbReference type="ARBA" id="ARBA00023277"/>
    </source>
</evidence>
<dbReference type="AlphaFoldDB" id="A0A0X8F9Y3"/>
<dbReference type="InterPro" id="IPR013783">
    <property type="entry name" value="Ig-like_fold"/>
</dbReference>
<dbReference type="GO" id="GO:0004553">
    <property type="term" value="F:hydrolase activity, hydrolyzing O-glycosyl compounds"/>
    <property type="evidence" value="ECO:0007669"/>
    <property type="project" value="InterPro"/>
</dbReference>
<dbReference type="NCBIfam" id="NF003811">
    <property type="entry name" value="PRK05402.1"/>
    <property type="match status" value="1"/>
</dbReference>
<evidence type="ECO:0000256" key="1">
    <source>
        <dbReference type="ARBA" id="ARBA00000826"/>
    </source>
</evidence>
<evidence type="ECO:0000259" key="12">
    <source>
        <dbReference type="SMART" id="SM00642"/>
    </source>
</evidence>
<dbReference type="CDD" id="cd11322">
    <property type="entry name" value="AmyAc_Glg_BE"/>
    <property type="match status" value="1"/>
</dbReference>
<evidence type="ECO:0000256" key="5">
    <source>
        <dbReference type="ARBA" id="ARBA00022600"/>
    </source>
</evidence>
<gene>
    <name evidence="10" type="primary">glgB</name>
    <name evidence="13" type="ORF">AWM72_00385</name>
</gene>
<evidence type="ECO:0000256" key="3">
    <source>
        <dbReference type="ARBA" id="ARBA00004964"/>
    </source>
</evidence>
<feature type="domain" description="Glycosyl hydrolase family 13 catalytic" evidence="12">
    <location>
        <begin position="153"/>
        <end position="530"/>
    </location>
</feature>
<dbReference type="InterPro" id="IPR006047">
    <property type="entry name" value="GH13_cat_dom"/>
</dbReference>
<dbReference type="InterPro" id="IPR017853">
    <property type="entry name" value="GH"/>
</dbReference>
<accession>A0A0X8F9Y3</accession>
<comment type="function">
    <text evidence="2 10">Catalyzes the formation of the alpha-1,6-glucosidic linkages in glycogen by scission of a 1,4-alpha-linked oligosaccharide from growing alpha-1,4-glucan chains and the subsequent attachment of the oligosaccharide to the alpha-1,6 position.</text>
</comment>
<dbReference type="PIRSF" id="PIRSF000463">
    <property type="entry name" value="GlgB"/>
    <property type="match status" value="1"/>
</dbReference>
<dbReference type="InterPro" id="IPR006048">
    <property type="entry name" value="A-amylase/branching_C"/>
</dbReference>
<evidence type="ECO:0000313" key="14">
    <source>
        <dbReference type="Proteomes" id="UP000069912"/>
    </source>
</evidence>
<comment type="pathway">
    <text evidence="3 10">Glycan biosynthesis; glycogen biosynthesis.</text>
</comment>
<dbReference type="Pfam" id="PF02922">
    <property type="entry name" value="CBM_48"/>
    <property type="match status" value="1"/>
</dbReference>
<comment type="similarity">
    <text evidence="4 10">Belongs to the glycosyl hydrolase 13 family. GlgB subfamily.</text>
</comment>
<dbReference type="PANTHER" id="PTHR43651">
    <property type="entry name" value="1,4-ALPHA-GLUCAN-BRANCHING ENZYME"/>
    <property type="match status" value="1"/>
</dbReference>
<dbReference type="RefSeq" id="WP_067971569.1">
    <property type="nucleotide sequence ID" value="NZ_CP014160.1"/>
</dbReference>
<keyword evidence="9 10" id="KW-0119">Carbohydrate metabolism</keyword>
<dbReference type="InterPro" id="IPR044143">
    <property type="entry name" value="GlgB_N_E_set_prok"/>
</dbReference>
<dbReference type="EC" id="2.4.1.18" evidence="10"/>
<dbReference type="Gene3D" id="3.20.20.80">
    <property type="entry name" value="Glycosidases"/>
    <property type="match status" value="1"/>
</dbReference>
<dbReference type="SUPFAM" id="SSF81296">
    <property type="entry name" value="E set domains"/>
    <property type="match status" value="1"/>
</dbReference>
<keyword evidence="14" id="KW-1185">Reference proteome</keyword>
<dbReference type="SUPFAM" id="SSF51445">
    <property type="entry name" value="(Trans)glycosidases"/>
    <property type="match status" value="1"/>
</dbReference>
<dbReference type="NCBIfam" id="NF008967">
    <property type="entry name" value="PRK12313.1"/>
    <property type="match status" value="1"/>
</dbReference>
<proteinExistence type="inferred from homology"/>
<dbReference type="InterPro" id="IPR004193">
    <property type="entry name" value="Glyco_hydro_13_N"/>
</dbReference>
<reference evidence="13 14" key="1">
    <citation type="journal article" date="2016" name="Genome Announc.">
        <title>Complete Genome Sequences of Aerococcus christensenii CCUG 28831T, Aerococcus sanguinicola CCUG 43001T, Aerococcus urinae CCUG 36881T, Aerococcus urinaeequi CCUG 28094T, Aerococcus urinaehominis CCUG 42038 BT, and Aerococcus viridans CCUG 4311T.</title>
        <authorList>
            <person name="Carkaci D."/>
            <person name="Dargis R."/>
            <person name="Nielsen X.C."/>
            <person name="Skovgaard O."/>
            <person name="Fuursted K."/>
            <person name="Christensen J.J."/>
        </authorList>
    </citation>
    <scope>NUCLEOTIDE SEQUENCE [LARGE SCALE GENOMIC DNA]</scope>
    <source>
        <strain evidence="13 14">CCUG43001</strain>
    </source>
</reference>
<keyword evidence="6 10" id="KW-0328">Glycosyltransferase</keyword>
<feature type="active site" description="Nucleophile" evidence="10 11">
    <location>
        <position position="311"/>
    </location>
</feature>
<dbReference type="InterPro" id="IPR013780">
    <property type="entry name" value="Glyco_hydro_b"/>
</dbReference>
<reference evidence="14" key="2">
    <citation type="submission" date="2016-01" db="EMBL/GenBank/DDBJ databases">
        <title>Six Aerococcus type strain genome sequencing and assembly using PacBio and Illumina Hiseq.</title>
        <authorList>
            <person name="Carkaci D."/>
            <person name="Dargis R."/>
            <person name="Nielsen X.C."/>
            <person name="Skovgaard O."/>
            <person name="Fuursted K."/>
            <person name="Christensen J.J."/>
        </authorList>
    </citation>
    <scope>NUCLEOTIDE SEQUENCE [LARGE SCALE GENOMIC DNA]</scope>
    <source>
        <strain evidence="14">CCUG43001</strain>
    </source>
</reference>
<feature type="active site" description="Proton donor" evidence="10 11">
    <location>
        <position position="362"/>
    </location>
</feature>
<sequence>MPQLTKDQLATEMYYFNLGNHFSAYHFLGAKACRDQAGQEGYRFTVWAPRAKAVAIIGSFNQWQEEALEAVGETGAWTIFKAEAKEWDLYKFVVTDQAGQKKEKQDPFAFASEVPPKTASVIQNLPQYDWQDADWLAERRKAKRYDRPLNIYEVHMSSWRRHPDGSAYSFDDLRKELIPYVKEMGYTHIEFMPLMEHPLEASWGYQISGYYSIAGRFGHDFEPFMRFVDACHQAEIGVLVDWVPGHFVRNDDALAYYDGTPCFEFQDPQRAVNNRGGTYNFDLGRSQVHSFLISNAVFWLEEFHVDGLRVDAVSNMLYLDYDIGDWQPNRYGNNVNLEGVDFLRRLNQEIFLRDDSYLMIAEESTAWDGVTRPTSEGGLGFNFKWNMGWMNDTLKFFSLDPIHRSHHYKLVNFTFMYMFHENFILPFSHDEVVHGKESLLGRMPGQTRYDEFSNLRTLEGYRMCYPGKKLSFMGNEIGQFLEWRFYSQLEWEDLDRPYNREYQHYIQCLNQLYQDQPALHQLDLSPEGIRFLEADDDLETTAAFIRRSQDPEDFIVCAYNFTPVERHNYRLGVPYPGTYRVLLNSEMQEFGGNWEYQQETYTAEQVPHQGFDYSLSVVLPSLSTFLLKPDQLLTERPELLKKEDLVEGGERE</sequence>
<evidence type="ECO:0000256" key="10">
    <source>
        <dbReference type="HAMAP-Rule" id="MF_00685"/>
    </source>
</evidence>
<dbReference type="EMBL" id="CP014160">
    <property type="protein sequence ID" value="AMB93334.1"/>
    <property type="molecule type" value="Genomic_DNA"/>
</dbReference>
<dbReference type="Gene3D" id="2.60.40.10">
    <property type="entry name" value="Immunoglobulins"/>
    <property type="match status" value="1"/>
</dbReference>
<dbReference type="Gene3D" id="2.60.40.1180">
    <property type="entry name" value="Golgi alpha-mannosidase II"/>
    <property type="match status" value="1"/>
</dbReference>
<keyword evidence="8 10" id="KW-0320">Glycogen biosynthesis</keyword>